<comment type="similarity">
    <text evidence="1">Belongs to the sorting nexin family.</text>
</comment>
<dbReference type="EMBL" id="RHFK02000009">
    <property type="protein sequence ID" value="TWW71454.1"/>
    <property type="molecule type" value="Genomic_DNA"/>
</dbReference>
<dbReference type="AlphaFoldDB" id="A0A5C6NVA6"/>
<dbReference type="PROSITE" id="PS50195">
    <property type="entry name" value="PX"/>
    <property type="match status" value="1"/>
</dbReference>
<evidence type="ECO:0000256" key="2">
    <source>
        <dbReference type="ARBA" id="ARBA00022448"/>
    </source>
</evidence>
<accession>A0A5C6NVA6</accession>
<dbReference type="GO" id="GO:0000407">
    <property type="term" value="C:phagophore assembly site"/>
    <property type="evidence" value="ECO:0007669"/>
    <property type="project" value="TreeGrafter"/>
</dbReference>
<dbReference type="GO" id="GO:0034727">
    <property type="term" value="P:piecemeal microautophagy of the nucleus"/>
    <property type="evidence" value="ECO:0007669"/>
    <property type="project" value="TreeGrafter"/>
</dbReference>
<evidence type="ECO:0000256" key="1">
    <source>
        <dbReference type="ARBA" id="ARBA00010883"/>
    </source>
</evidence>
<dbReference type="Pfam" id="PF00787">
    <property type="entry name" value="PX"/>
    <property type="match status" value="1"/>
</dbReference>
<dbReference type="GO" id="GO:0032456">
    <property type="term" value="P:endocytic recycling"/>
    <property type="evidence" value="ECO:0007669"/>
    <property type="project" value="TreeGrafter"/>
</dbReference>
<evidence type="ECO:0000313" key="6">
    <source>
        <dbReference type="Proteomes" id="UP000324091"/>
    </source>
</evidence>
<dbReference type="Gene3D" id="3.30.1520.10">
    <property type="entry name" value="Phox-like domain"/>
    <property type="match status" value="1"/>
</dbReference>
<dbReference type="GO" id="GO:0035091">
    <property type="term" value="F:phosphatidylinositol binding"/>
    <property type="evidence" value="ECO:0007669"/>
    <property type="project" value="InterPro"/>
</dbReference>
<protein>
    <submittedName>
        <fullName evidence="5">Sorting nexin-7</fullName>
    </submittedName>
</protein>
<dbReference type="SUPFAM" id="SSF64268">
    <property type="entry name" value="PX domain"/>
    <property type="match status" value="1"/>
</dbReference>
<evidence type="ECO:0000313" key="5">
    <source>
        <dbReference type="EMBL" id="TWW71454.1"/>
    </source>
</evidence>
<dbReference type="GO" id="GO:0061709">
    <property type="term" value="P:reticulophagy"/>
    <property type="evidence" value="ECO:0007669"/>
    <property type="project" value="TreeGrafter"/>
</dbReference>
<dbReference type="CDD" id="cd06860">
    <property type="entry name" value="PX_SNX7_30_like"/>
    <property type="match status" value="1"/>
</dbReference>
<keyword evidence="2" id="KW-0813">Transport</keyword>
<dbReference type="InterPro" id="IPR036871">
    <property type="entry name" value="PX_dom_sf"/>
</dbReference>
<comment type="caution">
    <text evidence="5">The sequence shown here is derived from an EMBL/GenBank/DDBJ whole genome shotgun (WGS) entry which is preliminary data.</text>
</comment>
<keyword evidence="3" id="KW-0653">Protein transport</keyword>
<dbReference type="InterPro" id="IPR027267">
    <property type="entry name" value="AH/BAR_dom_sf"/>
</dbReference>
<gene>
    <name evidence="5" type="ORF">D4764_17G0009370</name>
</gene>
<keyword evidence="6" id="KW-1185">Reference proteome</keyword>
<sequence length="517" mass="57814">MSGQAVPVDLSGHMLDLEEDEDLEVFSKHHSSAADGGSMPNSPSSMVNQYRLEDEEDELVDTMKDLLVTVDQPESHVTAIETFIVYRVVTKTTRSEFDSSEYEVRRRYQDFLWLRGRLEDSYPTLIVNPLPEKFVMKGMVERFNDDFIETRRKALDRFLNKVSAHPVLSHSQHLHVFLTAQDLLSHRKQGPGFLSRVGETVRAVANSVRGLKSRPEEFTLMHDYVEEFSSKISSVDKITQRIAKEQREYVDELKRCGPTYSLWAALEEDLAEPLRGVAGCVERCCVETEEHIQYLSEVLVPAVHEYVLSADTVKTRPVGSTEGGPAPDLPGDLPWLAVALLVAWTVHTCSNVQSLSAGVAADQLTAVELVFTCMLALRSVRGGPESRSKAVMRRRDTIHADYEVKNEALALRKDEPQAVSCSSVEVLCDPPYRRTNEDLEKAPFSHRPLWDLLRVQPSEMCLALPDGCAAALGQQGALLPQLTQRDRAAGWSVLIGCSGRGSTFEQSPFVSRLQMIN</sequence>
<evidence type="ECO:0000259" key="4">
    <source>
        <dbReference type="PROSITE" id="PS50195"/>
    </source>
</evidence>
<evidence type="ECO:0000256" key="3">
    <source>
        <dbReference type="ARBA" id="ARBA00022927"/>
    </source>
</evidence>
<name>A0A5C6NVA6_9TELE</name>
<dbReference type="GO" id="GO:0015031">
    <property type="term" value="P:protein transport"/>
    <property type="evidence" value="ECO:0007669"/>
    <property type="project" value="UniProtKB-KW"/>
</dbReference>
<dbReference type="GO" id="GO:0005769">
    <property type="term" value="C:early endosome"/>
    <property type="evidence" value="ECO:0007669"/>
    <property type="project" value="TreeGrafter"/>
</dbReference>
<dbReference type="PANTHER" id="PTHR45949">
    <property type="entry name" value="SORTING NEXIN-4"/>
    <property type="match status" value="1"/>
</dbReference>
<feature type="domain" description="PX" evidence="4">
    <location>
        <begin position="64"/>
        <end position="185"/>
    </location>
</feature>
<proteinExistence type="inferred from homology"/>
<reference evidence="5 6" key="1">
    <citation type="submission" date="2019-04" db="EMBL/GenBank/DDBJ databases">
        <title>Chromosome genome assembly for Takifugu flavidus.</title>
        <authorList>
            <person name="Xiao S."/>
        </authorList>
    </citation>
    <scope>NUCLEOTIDE SEQUENCE [LARGE SCALE GENOMIC DNA]</scope>
    <source>
        <strain evidence="5">HTHZ2018</strain>
        <tissue evidence="5">Muscle</tissue>
    </source>
</reference>
<dbReference type="Proteomes" id="UP000324091">
    <property type="component" value="Chromosome 17"/>
</dbReference>
<dbReference type="GO" id="GO:0000422">
    <property type="term" value="P:autophagy of mitochondrion"/>
    <property type="evidence" value="ECO:0007669"/>
    <property type="project" value="TreeGrafter"/>
</dbReference>
<dbReference type="PANTHER" id="PTHR45949:SF3">
    <property type="entry name" value="SORTING NEXIN-7"/>
    <property type="match status" value="1"/>
</dbReference>
<dbReference type="SMART" id="SM00312">
    <property type="entry name" value="PX"/>
    <property type="match status" value="1"/>
</dbReference>
<organism evidence="5 6">
    <name type="scientific">Takifugu flavidus</name>
    <name type="common">sansaifugu</name>
    <dbReference type="NCBI Taxonomy" id="433684"/>
    <lineage>
        <taxon>Eukaryota</taxon>
        <taxon>Metazoa</taxon>
        <taxon>Chordata</taxon>
        <taxon>Craniata</taxon>
        <taxon>Vertebrata</taxon>
        <taxon>Euteleostomi</taxon>
        <taxon>Actinopterygii</taxon>
        <taxon>Neopterygii</taxon>
        <taxon>Teleostei</taxon>
        <taxon>Neoteleostei</taxon>
        <taxon>Acanthomorphata</taxon>
        <taxon>Eupercaria</taxon>
        <taxon>Tetraodontiformes</taxon>
        <taxon>Tetradontoidea</taxon>
        <taxon>Tetraodontidae</taxon>
        <taxon>Takifugu</taxon>
    </lineage>
</organism>
<dbReference type="Gene3D" id="1.20.1270.60">
    <property type="entry name" value="Arfaptin homology (AH) domain/BAR domain"/>
    <property type="match status" value="1"/>
</dbReference>
<dbReference type="InterPro" id="IPR001683">
    <property type="entry name" value="PX_dom"/>
</dbReference>